<organism evidence="2 3">
    <name type="scientific">Apibacter adventoris</name>
    <dbReference type="NCBI Taxonomy" id="1679466"/>
    <lineage>
        <taxon>Bacteria</taxon>
        <taxon>Pseudomonadati</taxon>
        <taxon>Bacteroidota</taxon>
        <taxon>Flavobacteriia</taxon>
        <taxon>Flavobacteriales</taxon>
        <taxon>Weeksellaceae</taxon>
        <taxon>Apibacter</taxon>
    </lineage>
</organism>
<dbReference type="EMBL" id="PSZM01000034">
    <property type="protein sequence ID" value="PQL93423.1"/>
    <property type="molecule type" value="Genomic_DNA"/>
</dbReference>
<dbReference type="Proteomes" id="UP000238042">
    <property type="component" value="Unassembled WGS sequence"/>
</dbReference>
<dbReference type="RefSeq" id="WP_105246396.1">
    <property type="nucleotide sequence ID" value="NZ_PSZM01000034.1"/>
</dbReference>
<proteinExistence type="predicted"/>
<dbReference type="SUPFAM" id="SSF52266">
    <property type="entry name" value="SGNH hydrolase"/>
    <property type="match status" value="1"/>
</dbReference>
<evidence type="ECO:0000313" key="2">
    <source>
        <dbReference type="EMBL" id="PQL93423.1"/>
    </source>
</evidence>
<keyword evidence="1" id="KW-0812">Transmembrane</keyword>
<keyword evidence="1" id="KW-0472">Membrane</keyword>
<evidence type="ECO:0008006" key="4">
    <source>
        <dbReference type="Google" id="ProtNLM"/>
    </source>
</evidence>
<feature type="transmembrane region" description="Helical" evidence="1">
    <location>
        <begin position="12"/>
        <end position="40"/>
    </location>
</feature>
<keyword evidence="3" id="KW-1185">Reference proteome</keyword>
<comment type="caution">
    <text evidence="2">The sequence shown here is derived from an EMBL/GenBank/DDBJ whole genome shotgun (WGS) entry which is preliminary data.</text>
</comment>
<protein>
    <recommendedName>
        <fullName evidence="4">SGNH/GDSL hydrolase family protein</fullName>
    </recommendedName>
</protein>
<accession>A0A2S8AEF8</accession>
<gene>
    <name evidence="2" type="ORF">C4S77_04560</name>
</gene>
<name>A0A2S8AEF8_9FLAO</name>
<keyword evidence="1" id="KW-1133">Transmembrane helix</keyword>
<evidence type="ECO:0000313" key="3">
    <source>
        <dbReference type="Proteomes" id="UP000238042"/>
    </source>
</evidence>
<reference evidence="2 3" key="1">
    <citation type="submission" date="2018-02" db="EMBL/GenBank/DDBJ databases">
        <title>Genome sequences of Apibacter spp., gut symbionts of Asian honey bees.</title>
        <authorList>
            <person name="Kwong W.K."/>
            <person name="Steele M.I."/>
            <person name="Moran N.A."/>
        </authorList>
    </citation>
    <scope>NUCLEOTIDE SEQUENCE [LARGE SCALE GENOMIC DNA]</scope>
    <source>
        <strain evidence="3">wkB301</strain>
    </source>
</reference>
<dbReference type="OrthoDB" id="9761723at2"/>
<dbReference type="AlphaFoldDB" id="A0A2S8AEF8"/>
<sequence>MFKNKQIIRFLTKIICFLGFSMVTYFLLLIIWGTFLPIFINKNLQFKFRTEGHTYTRLKEADTVKNVDILFIGSSHVFRGYDPRVFEKNNLKIFDLSSVAQTPVISKLLFEKYIHTMNPKLIILDIYPTILDMDRAEAKADYLSSTEFSMTNLKLAVQSKNILVINTFLYSTFFHSSGIFDSYKEPKKRLYDKYNLKGNYDEYIGGGFVETSYKNGNYVPEKFKSVKLGFHHSNIEELKKLITLIKEHNIKFILIQTPVTKNLFNSITNNRDIDKQFSSYGPYYNFNTILDIPTQYFYDSNHFTQEGVKLFDQEFINYMKKDSTFVSALPLH</sequence>
<evidence type="ECO:0000256" key="1">
    <source>
        <dbReference type="SAM" id="Phobius"/>
    </source>
</evidence>